<sequence>MKNAMLRTALVSMLVLAPAVSFAQQAGNGSLTRAQVRQELVDLESVGYNPASANDVTYPQDVQAAMQRLAQKRANEARVAQQQQNGAQPQNGAQAEQSGYGEQPPTASASGGPATPAVRAQQIDRSLYGHH</sequence>
<accession>A0A1H7TV93</accession>
<reference evidence="4" key="1">
    <citation type="submission" date="2016-10" db="EMBL/GenBank/DDBJ databases">
        <authorList>
            <person name="Varghese N."/>
            <person name="Submissions S."/>
        </authorList>
    </citation>
    <scope>NUCLEOTIDE SEQUENCE [LARGE SCALE GENOMIC DNA]</scope>
    <source>
        <strain evidence="4">LMG 26416</strain>
    </source>
</reference>
<feature type="compositionally biased region" description="Low complexity" evidence="1">
    <location>
        <begin position="80"/>
        <end position="97"/>
    </location>
</feature>
<evidence type="ECO:0008006" key="5">
    <source>
        <dbReference type="Google" id="ProtNLM"/>
    </source>
</evidence>
<evidence type="ECO:0000313" key="3">
    <source>
        <dbReference type="EMBL" id="SEL88573.1"/>
    </source>
</evidence>
<feature type="region of interest" description="Disordered" evidence="1">
    <location>
        <begin position="68"/>
        <end position="131"/>
    </location>
</feature>
<evidence type="ECO:0000256" key="1">
    <source>
        <dbReference type="SAM" id="MobiDB-lite"/>
    </source>
</evidence>
<dbReference type="Proteomes" id="UP000199120">
    <property type="component" value="Unassembled WGS sequence"/>
</dbReference>
<dbReference type="Pfam" id="PF13663">
    <property type="entry name" value="DUF4148"/>
    <property type="match status" value="1"/>
</dbReference>
<proteinExistence type="predicted"/>
<dbReference type="RefSeq" id="WP_243842776.1">
    <property type="nucleotide sequence ID" value="NZ_FNSR01000002.1"/>
</dbReference>
<evidence type="ECO:0000313" key="4">
    <source>
        <dbReference type="Proteomes" id="UP000199120"/>
    </source>
</evidence>
<name>A0A1H7TV93_9BURK</name>
<dbReference type="InterPro" id="IPR025421">
    <property type="entry name" value="DUF4148"/>
</dbReference>
<dbReference type="EMBL" id="FOAJ01000016">
    <property type="protein sequence ID" value="SEL88573.1"/>
    <property type="molecule type" value="Genomic_DNA"/>
</dbReference>
<organism evidence="3 4">
    <name type="scientific">Paraburkholderia caballeronis</name>
    <dbReference type="NCBI Taxonomy" id="416943"/>
    <lineage>
        <taxon>Bacteria</taxon>
        <taxon>Pseudomonadati</taxon>
        <taxon>Pseudomonadota</taxon>
        <taxon>Betaproteobacteria</taxon>
        <taxon>Burkholderiales</taxon>
        <taxon>Burkholderiaceae</taxon>
        <taxon>Paraburkholderia</taxon>
    </lineage>
</organism>
<keyword evidence="2" id="KW-0732">Signal</keyword>
<feature type="signal peptide" evidence="2">
    <location>
        <begin position="1"/>
        <end position="23"/>
    </location>
</feature>
<dbReference type="AlphaFoldDB" id="A0A1H7TV93"/>
<feature type="chain" id="PRO_5030029312" description="DUF4148 domain-containing protein" evidence="2">
    <location>
        <begin position="24"/>
        <end position="131"/>
    </location>
</feature>
<keyword evidence="4" id="KW-1185">Reference proteome</keyword>
<gene>
    <name evidence="3" type="ORF">SAMN05192542_116111</name>
</gene>
<protein>
    <recommendedName>
        <fullName evidence="5">DUF4148 domain-containing protein</fullName>
    </recommendedName>
</protein>
<evidence type="ECO:0000256" key="2">
    <source>
        <dbReference type="SAM" id="SignalP"/>
    </source>
</evidence>